<keyword evidence="5" id="KW-0833">Ubl conjugation pathway</keyword>
<dbReference type="PROSITE" id="PS50271">
    <property type="entry name" value="ZF_UBP"/>
    <property type="match status" value="1"/>
</dbReference>
<dbReference type="SUPFAM" id="SSF57850">
    <property type="entry name" value="RING/U-box"/>
    <property type="match status" value="1"/>
</dbReference>
<dbReference type="CDD" id="cd02660">
    <property type="entry name" value="Peptidase_C19D"/>
    <property type="match status" value="1"/>
</dbReference>
<name>A0A5J5FAP5_9PEZI</name>
<keyword evidence="2 4" id="KW-0863">Zinc-finger</keyword>
<feature type="domain" description="UBP-type" evidence="7">
    <location>
        <begin position="11"/>
        <end position="107"/>
    </location>
</feature>
<dbReference type="InterPro" id="IPR050164">
    <property type="entry name" value="Peptidase_C19"/>
</dbReference>
<dbReference type="PANTHER" id="PTHR24006:SF937">
    <property type="entry name" value="UBIQUITIN CARBOXYL-TERMINAL HYDROLASE"/>
    <property type="match status" value="1"/>
</dbReference>
<evidence type="ECO:0000256" key="2">
    <source>
        <dbReference type="ARBA" id="ARBA00022771"/>
    </source>
</evidence>
<evidence type="ECO:0000256" key="1">
    <source>
        <dbReference type="ARBA" id="ARBA00022723"/>
    </source>
</evidence>
<dbReference type="InterPro" id="IPR013083">
    <property type="entry name" value="Znf_RING/FYVE/PHD"/>
</dbReference>
<keyword evidence="5" id="KW-0378">Hydrolase</keyword>
<dbReference type="Gene3D" id="3.30.40.10">
    <property type="entry name" value="Zinc/RING finger domain, C3HC4 (zinc finger)"/>
    <property type="match status" value="1"/>
</dbReference>
<dbReference type="EMBL" id="VXIS01000011">
    <property type="protein sequence ID" value="KAA8913921.1"/>
    <property type="molecule type" value="Genomic_DNA"/>
</dbReference>
<keyword evidence="5" id="KW-0645">Protease</keyword>
<dbReference type="InterPro" id="IPR001394">
    <property type="entry name" value="Peptidase_C19_UCH"/>
</dbReference>
<sequence length="469" mass="52917">MFQNPQSGSATTKKFYSSATRVALDSDRLTAQKCAECSYMLTQTFLCMQCATVHCPDDAEEHYLTEGHTFGVDSRNGHVFCFECQDYIYDPALEDIRIEQEASIDGGVRKKRRLEDSKPSAEDLKFLESHTTFAPCRATGLRGFLNMGSTCFMSVILQSLIHNPLVRNFYLSDGHKQKECVQTNCMSCAMDEVFSEFFTSDKMDGYGPVNLLTTSWKCEQALAGYQQQDAHEYLQFLLNQLHNTNKGTDQTSEDCSCIIHRSFYGKLQSDVTCESCRNVTTAHDPVMDLSLDLRIKDKKNKLPVPGGQGIVQTVQQCLARFTATEKLGVAEYHCSKCAGPREATKQLTIKRLPPVLSIQLKRFEHGPSGSSKIDADIRFPLELDMTPYTTRAKRKAKEGGEPRSHKPYVYDLLSVVVHKGEINSGHYISYCRENGQWFQFDDSMVTLVMEKQVLAAQAYLLVYIIRTLS</sequence>
<keyword evidence="9" id="KW-1185">Reference proteome</keyword>
<dbReference type="OrthoDB" id="289038at2759"/>
<dbReference type="Pfam" id="PF00443">
    <property type="entry name" value="UCH"/>
    <property type="match status" value="1"/>
</dbReference>
<dbReference type="InterPro" id="IPR028889">
    <property type="entry name" value="USP"/>
</dbReference>
<dbReference type="PANTHER" id="PTHR24006">
    <property type="entry name" value="UBIQUITIN CARBOXYL-TERMINAL HYDROLASE"/>
    <property type="match status" value="1"/>
</dbReference>
<dbReference type="InterPro" id="IPR001607">
    <property type="entry name" value="Znf_UBP"/>
</dbReference>
<comment type="similarity">
    <text evidence="5">Belongs to the peptidase C19 family.</text>
</comment>
<keyword evidence="5" id="KW-0788">Thiol protease</keyword>
<dbReference type="Proteomes" id="UP000326924">
    <property type="component" value="Unassembled WGS sequence"/>
</dbReference>
<dbReference type="InParanoid" id="A0A5J5FAP5"/>
<dbReference type="EC" id="3.4.19.12" evidence="5"/>
<evidence type="ECO:0000313" key="9">
    <source>
        <dbReference type="Proteomes" id="UP000326924"/>
    </source>
</evidence>
<evidence type="ECO:0000256" key="4">
    <source>
        <dbReference type="PROSITE-ProRule" id="PRU00502"/>
    </source>
</evidence>
<comment type="caution">
    <text evidence="8">The sequence shown here is derived from an EMBL/GenBank/DDBJ whole genome shotgun (WGS) entry which is preliminary data.</text>
</comment>
<dbReference type="Gene3D" id="3.90.70.10">
    <property type="entry name" value="Cysteine proteinases"/>
    <property type="match status" value="1"/>
</dbReference>
<dbReference type="InterPro" id="IPR038765">
    <property type="entry name" value="Papain-like_cys_pep_sf"/>
</dbReference>
<dbReference type="InterPro" id="IPR018200">
    <property type="entry name" value="USP_CS"/>
</dbReference>
<dbReference type="GO" id="GO:0008270">
    <property type="term" value="F:zinc ion binding"/>
    <property type="evidence" value="ECO:0007669"/>
    <property type="project" value="UniProtKB-KW"/>
</dbReference>
<dbReference type="SUPFAM" id="SSF54001">
    <property type="entry name" value="Cysteine proteinases"/>
    <property type="match status" value="1"/>
</dbReference>
<evidence type="ECO:0000259" key="6">
    <source>
        <dbReference type="PROSITE" id="PS50235"/>
    </source>
</evidence>
<feature type="domain" description="USP" evidence="6">
    <location>
        <begin position="142"/>
        <end position="466"/>
    </location>
</feature>
<dbReference type="PROSITE" id="PS00973">
    <property type="entry name" value="USP_2"/>
    <property type="match status" value="1"/>
</dbReference>
<comment type="catalytic activity">
    <reaction evidence="5">
        <text>Thiol-dependent hydrolysis of ester, thioester, amide, peptide and isopeptide bonds formed by the C-terminal Gly of ubiquitin (a 76-residue protein attached to proteins as an intracellular targeting signal).</text>
        <dbReference type="EC" id="3.4.19.12"/>
    </reaction>
</comment>
<dbReference type="GO" id="GO:0006508">
    <property type="term" value="P:proteolysis"/>
    <property type="evidence" value="ECO:0007669"/>
    <property type="project" value="UniProtKB-KW"/>
</dbReference>
<dbReference type="GO" id="GO:0005634">
    <property type="term" value="C:nucleus"/>
    <property type="evidence" value="ECO:0007669"/>
    <property type="project" value="TreeGrafter"/>
</dbReference>
<proteinExistence type="inferred from homology"/>
<accession>A0A5J5FAP5</accession>
<dbReference type="AlphaFoldDB" id="A0A5J5FAP5"/>
<dbReference type="GO" id="GO:0016579">
    <property type="term" value="P:protein deubiquitination"/>
    <property type="evidence" value="ECO:0007669"/>
    <property type="project" value="InterPro"/>
</dbReference>
<evidence type="ECO:0000256" key="5">
    <source>
        <dbReference type="RuleBase" id="RU366025"/>
    </source>
</evidence>
<dbReference type="GO" id="GO:0004843">
    <property type="term" value="F:cysteine-type deubiquitinase activity"/>
    <property type="evidence" value="ECO:0007669"/>
    <property type="project" value="UniProtKB-UniRule"/>
</dbReference>
<dbReference type="PROSITE" id="PS50235">
    <property type="entry name" value="USP_3"/>
    <property type="match status" value="1"/>
</dbReference>
<gene>
    <name evidence="8" type="ORF">FN846DRAFT_897065</name>
</gene>
<reference evidence="8 9" key="1">
    <citation type="submission" date="2019-09" db="EMBL/GenBank/DDBJ databases">
        <title>Draft genome of the ectomycorrhizal ascomycete Sphaerosporella brunnea.</title>
        <authorList>
            <consortium name="DOE Joint Genome Institute"/>
            <person name="Benucci G.M."/>
            <person name="Marozzi G."/>
            <person name="Antonielli L."/>
            <person name="Sanchez S."/>
            <person name="Marco P."/>
            <person name="Wang X."/>
            <person name="Falini L.B."/>
            <person name="Barry K."/>
            <person name="Haridas S."/>
            <person name="Lipzen A."/>
            <person name="Labutti K."/>
            <person name="Grigoriev I.V."/>
            <person name="Murat C."/>
            <person name="Martin F."/>
            <person name="Albertini E."/>
            <person name="Donnini D."/>
            <person name="Bonito G."/>
        </authorList>
    </citation>
    <scope>NUCLEOTIDE SEQUENCE [LARGE SCALE GENOMIC DNA]</scope>
    <source>
        <strain evidence="8 9">Sb_GMNB300</strain>
    </source>
</reference>
<evidence type="ECO:0000259" key="7">
    <source>
        <dbReference type="PROSITE" id="PS50271"/>
    </source>
</evidence>
<protein>
    <recommendedName>
        <fullName evidence="5">Ubiquitin carboxyl-terminal hydrolase</fullName>
        <ecNumber evidence="5">3.4.19.12</ecNumber>
    </recommendedName>
</protein>
<evidence type="ECO:0000256" key="3">
    <source>
        <dbReference type="ARBA" id="ARBA00022833"/>
    </source>
</evidence>
<dbReference type="GO" id="GO:0005829">
    <property type="term" value="C:cytosol"/>
    <property type="evidence" value="ECO:0007669"/>
    <property type="project" value="TreeGrafter"/>
</dbReference>
<dbReference type="Pfam" id="PF02148">
    <property type="entry name" value="zf-UBP"/>
    <property type="match status" value="1"/>
</dbReference>
<keyword evidence="3" id="KW-0862">Zinc</keyword>
<evidence type="ECO:0000313" key="8">
    <source>
        <dbReference type="EMBL" id="KAA8913921.1"/>
    </source>
</evidence>
<keyword evidence="1" id="KW-0479">Metal-binding</keyword>
<dbReference type="PROSITE" id="PS00972">
    <property type="entry name" value="USP_1"/>
    <property type="match status" value="1"/>
</dbReference>
<organism evidence="8 9">
    <name type="scientific">Sphaerosporella brunnea</name>
    <dbReference type="NCBI Taxonomy" id="1250544"/>
    <lineage>
        <taxon>Eukaryota</taxon>
        <taxon>Fungi</taxon>
        <taxon>Dikarya</taxon>
        <taxon>Ascomycota</taxon>
        <taxon>Pezizomycotina</taxon>
        <taxon>Pezizomycetes</taxon>
        <taxon>Pezizales</taxon>
        <taxon>Pyronemataceae</taxon>
        <taxon>Sphaerosporella</taxon>
    </lineage>
</organism>
<dbReference type="FunCoup" id="A0A5J5FAP5">
    <property type="interactions" value="486"/>
</dbReference>